<evidence type="ECO:0008006" key="3">
    <source>
        <dbReference type="Google" id="ProtNLM"/>
    </source>
</evidence>
<gene>
    <name evidence="1" type="ORF">ACHHYP_16665</name>
</gene>
<name>A0A1V9Y657_ACHHY</name>
<evidence type="ECO:0000313" key="2">
    <source>
        <dbReference type="Proteomes" id="UP000243579"/>
    </source>
</evidence>
<dbReference type="OrthoDB" id="101786at2759"/>
<reference evidence="1 2" key="1">
    <citation type="journal article" date="2014" name="Genome Biol. Evol.">
        <title>The secreted proteins of Achlya hypogyna and Thraustotheca clavata identify the ancestral oomycete secretome and reveal gene acquisitions by horizontal gene transfer.</title>
        <authorList>
            <person name="Misner I."/>
            <person name="Blouin N."/>
            <person name="Leonard G."/>
            <person name="Richards T.A."/>
            <person name="Lane C.E."/>
        </authorList>
    </citation>
    <scope>NUCLEOTIDE SEQUENCE [LARGE SCALE GENOMIC DNA]</scope>
    <source>
        <strain evidence="1 2">ATCC 48635</strain>
    </source>
</reference>
<protein>
    <recommendedName>
        <fullName evidence="3">Chromo domain-containing protein</fullName>
    </recommendedName>
</protein>
<proteinExistence type="predicted"/>
<dbReference type="EMBL" id="JNBR01002828">
    <property type="protein sequence ID" value="OQR81194.1"/>
    <property type="molecule type" value="Genomic_DNA"/>
</dbReference>
<comment type="caution">
    <text evidence="1">The sequence shown here is derived from an EMBL/GenBank/DDBJ whole genome shotgun (WGS) entry which is preliminary data.</text>
</comment>
<dbReference type="AlphaFoldDB" id="A0A1V9Y657"/>
<evidence type="ECO:0000313" key="1">
    <source>
        <dbReference type="EMBL" id="OQR81194.1"/>
    </source>
</evidence>
<accession>A0A1V9Y657</accession>
<keyword evidence="2" id="KW-1185">Reference proteome</keyword>
<sequence>MAPEVDHFQGHRINETGVMELDTVWLGIEGSSWEPVAIMTEDVYLRYKQYMSKVALQVQPGTMAH</sequence>
<organism evidence="1 2">
    <name type="scientific">Achlya hypogyna</name>
    <name type="common">Oomycete</name>
    <name type="synonym">Protoachlya hypogyna</name>
    <dbReference type="NCBI Taxonomy" id="1202772"/>
    <lineage>
        <taxon>Eukaryota</taxon>
        <taxon>Sar</taxon>
        <taxon>Stramenopiles</taxon>
        <taxon>Oomycota</taxon>
        <taxon>Saprolegniomycetes</taxon>
        <taxon>Saprolegniales</taxon>
        <taxon>Achlyaceae</taxon>
        <taxon>Achlya</taxon>
    </lineage>
</organism>
<dbReference type="Proteomes" id="UP000243579">
    <property type="component" value="Unassembled WGS sequence"/>
</dbReference>